<evidence type="ECO:0000313" key="4">
    <source>
        <dbReference type="Proteomes" id="UP000663865"/>
    </source>
</evidence>
<accession>A0A818CRV7</accession>
<comment type="caution">
    <text evidence="2">The sequence shown here is derived from an EMBL/GenBank/DDBJ whole genome shotgun (WGS) entry which is preliminary data.</text>
</comment>
<dbReference type="EMBL" id="CAJNYV010001676">
    <property type="protein sequence ID" value="CAF3432565.1"/>
    <property type="molecule type" value="Genomic_DNA"/>
</dbReference>
<reference evidence="2" key="1">
    <citation type="submission" date="2021-02" db="EMBL/GenBank/DDBJ databases">
        <authorList>
            <person name="Nowell W R."/>
        </authorList>
    </citation>
    <scope>NUCLEOTIDE SEQUENCE</scope>
</reference>
<protein>
    <submittedName>
        <fullName evidence="2">Uncharacterized protein</fullName>
    </submittedName>
</protein>
<sequence length="102" mass="12177">MKCRKQIRARHRMELNNLEQSIPSSAQDLPSHIEKILDEINKLEIITNDIYLLKDLLSALKATKREQIDKFRREIFLMHFFFFYLLESIDQSADIENVQRIG</sequence>
<dbReference type="Proteomes" id="UP000663865">
    <property type="component" value="Unassembled WGS sequence"/>
</dbReference>
<evidence type="ECO:0000313" key="2">
    <source>
        <dbReference type="EMBL" id="CAF3432565.1"/>
    </source>
</evidence>
<evidence type="ECO:0000313" key="1">
    <source>
        <dbReference type="EMBL" id="CAF3197163.1"/>
    </source>
</evidence>
<proteinExistence type="predicted"/>
<dbReference type="Proteomes" id="UP000663833">
    <property type="component" value="Unassembled WGS sequence"/>
</dbReference>
<organism evidence="2 4">
    <name type="scientific">Rotaria socialis</name>
    <dbReference type="NCBI Taxonomy" id="392032"/>
    <lineage>
        <taxon>Eukaryota</taxon>
        <taxon>Metazoa</taxon>
        <taxon>Spiralia</taxon>
        <taxon>Gnathifera</taxon>
        <taxon>Rotifera</taxon>
        <taxon>Eurotatoria</taxon>
        <taxon>Bdelloidea</taxon>
        <taxon>Philodinida</taxon>
        <taxon>Philodinidae</taxon>
        <taxon>Rotaria</taxon>
    </lineage>
</organism>
<dbReference type="Proteomes" id="UP000663825">
    <property type="component" value="Unassembled WGS sequence"/>
</dbReference>
<name>A0A818CRV7_9BILA</name>
<dbReference type="EMBL" id="CAJNYD010003438">
    <property type="protein sequence ID" value="CAF3509543.1"/>
    <property type="molecule type" value="Genomic_DNA"/>
</dbReference>
<dbReference type="AlphaFoldDB" id="A0A818CRV7"/>
<gene>
    <name evidence="2" type="ORF">KIK155_LOCUS10948</name>
    <name evidence="3" type="ORF">LUA448_LOCUS25791</name>
    <name evidence="1" type="ORF">TIS948_LOCUS12349</name>
</gene>
<evidence type="ECO:0000313" key="3">
    <source>
        <dbReference type="EMBL" id="CAF3509543.1"/>
    </source>
</evidence>
<dbReference type="OrthoDB" id="10517385at2759"/>
<dbReference type="EMBL" id="CAJNXB010001828">
    <property type="protein sequence ID" value="CAF3197163.1"/>
    <property type="molecule type" value="Genomic_DNA"/>
</dbReference>